<feature type="transmembrane region" description="Helical" evidence="5">
    <location>
        <begin position="138"/>
        <end position="160"/>
    </location>
</feature>
<feature type="transmembrane region" description="Helical" evidence="5">
    <location>
        <begin position="12"/>
        <end position="33"/>
    </location>
</feature>
<feature type="transmembrane region" description="Helical" evidence="5">
    <location>
        <begin position="104"/>
        <end position="126"/>
    </location>
</feature>
<dbReference type="InterPro" id="IPR023380">
    <property type="entry name" value="DsbB-like_sf"/>
</dbReference>
<accession>A0ABV4NWC8</accession>
<dbReference type="Proteomes" id="UP001569428">
    <property type="component" value="Unassembled WGS sequence"/>
</dbReference>
<dbReference type="InterPro" id="IPR003752">
    <property type="entry name" value="DiS_bond_form_DsbB/BdbC"/>
</dbReference>
<keyword evidence="2 5" id="KW-0812">Transmembrane</keyword>
<proteinExistence type="predicted"/>
<evidence type="ECO:0000313" key="6">
    <source>
        <dbReference type="EMBL" id="MFA0810428.1"/>
    </source>
</evidence>
<keyword evidence="3 5" id="KW-1133">Transmembrane helix</keyword>
<evidence type="ECO:0000313" key="7">
    <source>
        <dbReference type="Proteomes" id="UP001569428"/>
    </source>
</evidence>
<evidence type="ECO:0000256" key="4">
    <source>
        <dbReference type="ARBA" id="ARBA00023136"/>
    </source>
</evidence>
<dbReference type="EMBL" id="JBGMEK010000008">
    <property type="protein sequence ID" value="MFA0810428.1"/>
    <property type="molecule type" value="Genomic_DNA"/>
</dbReference>
<protein>
    <submittedName>
        <fullName evidence="6">Disulfide bond formation protein B</fullName>
    </submittedName>
</protein>
<comment type="subcellular location">
    <subcellularLocation>
        <location evidence="1">Membrane</location>
        <topology evidence="1">Multi-pass membrane protein</topology>
    </subcellularLocation>
</comment>
<reference evidence="6 7" key="1">
    <citation type="submission" date="2024-08" db="EMBL/GenBank/DDBJ databases">
        <authorList>
            <person name="Ishaq N."/>
        </authorList>
    </citation>
    <scope>NUCLEOTIDE SEQUENCE [LARGE SCALE GENOMIC DNA]</scope>
    <source>
        <strain evidence="6 7">DSM 18651</strain>
    </source>
</reference>
<sequence>MVYTVRKLDALTLLIITVALLVVFFMELLLHQLPCPLCLLQRVAFSMVGVGLLMNLRFGVRPAHYGIVILSSIAGLAAAGRQVLLHILPGSPGFGDSFLGLHLYTWAVVAFFGLLVYCGVAMMLGFTRRNFAPRRFSFPEKFIAAAFLTVVLVNLVSTIFECGLGPCTSGSFGYHWLWS</sequence>
<gene>
    <name evidence="6" type="ORF">ACCI49_05790</name>
</gene>
<keyword evidence="7" id="KW-1185">Reference proteome</keyword>
<dbReference type="RefSeq" id="WP_371838019.1">
    <property type="nucleotide sequence ID" value="NZ_JBGMEK010000008.1"/>
</dbReference>
<feature type="transmembrane region" description="Helical" evidence="5">
    <location>
        <begin position="39"/>
        <end position="58"/>
    </location>
</feature>
<evidence type="ECO:0000256" key="2">
    <source>
        <dbReference type="ARBA" id="ARBA00022692"/>
    </source>
</evidence>
<feature type="transmembrane region" description="Helical" evidence="5">
    <location>
        <begin position="65"/>
        <end position="84"/>
    </location>
</feature>
<dbReference type="Pfam" id="PF02600">
    <property type="entry name" value="DsbB"/>
    <property type="match status" value="1"/>
</dbReference>
<evidence type="ECO:0000256" key="5">
    <source>
        <dbReference type="SAM" id="Phobius"/>
    </source>
</evidence>
<keyword evidence="4 5" id="KW-0472">Membrane</keyword>
<dbReference type="Gene3D" id="1.20.1550.10">
    <property type="entry name" value="DsbB-like"/>
    <property type="match status" value="1"/>
</dbReference>
<evidence type="ECO:0000256" key="1">
    <source>
        <dbReference type="ARBA" id="ARBA00004141"/>
    </source>
</evidence>
<name>A0ABV4NWC8_9GAMM</name>
<organism evidence="6 7">
    <name type="scientific">Microbulbifer epialgicus</name>
    <dbReference type="NCBI Taxonomy" id="393907"/>
    <lineage>
        <taxon>Bacteria</taxon>
        <taxon>Pseudomonadati</taxon>
        <taxon>Pseudomonadota</taxon>
        <taxon>Gammaproteobacteria</taxon>
        <taxon>Cellvibrionales</taxon>
        <taxon>Microbulbiferaceae</taxon>
        <taxon>Microbulbifer</taxon>
    </lineage>
</organism>
<dbReference type="SUPFAM" id="SSF158442">
    <property type="entry name" value="DsbB-like"/>
    <property type="match status" value="1"/>
</dbReference>
<comment type="caution">
    <text evidence="6">The sequence shown here is derived from an EMBL/GenBank/DDBJ whole genome shotgun (WGS) entry which is preliminary data.</text>
</comment>
<evidence type="ECO:0000256" key="3">
    <source>
        <dbReference type="ARBA" id="ARBA00022989"/>
    </source>
</evidence>